<sequence length="533" mass="57043">MVDLIATVTLVGISELTPGPGPHEVSRVGERWLQIQLLGEVDRGTRQFRRGVGSYPGLDDPVHFARTEELEAVYPHPSTTHIRVGRLSSSQAVPVALDVNKLVVRHSAVVGSTGSGKTSVVASLLQSFARGHWPAANIVVIDSHGEYGHALSDYASVRSVLGTGATRLHVPYWALPAADILRAFAGSAGGPTTQKSWVSYVADARRTFVSTASWLKLDPSAVTADTPVPFDIREVWLRLDSENRETRQDKPNPSSVCLEKEGNAQTLTPNVYTPHGPGGRPPMQNPQFGVHGSTPELLRLGLLDPRLAFLLEPAGTAEGPDPLVGAVDSWLGGTKPVSVLDFNGVPDDAAELAIGVILKLIFDIAIRTPSGTEGIGRPCPVLIVLEEAHRYIGEDAAPIAREAANKIAREGRKYGVGLMLVTQRPSDLPDTALAQCGTIIALRLTNSSDQSKIRTALPDSVTGLAETLPSLRTGEALISGEALVLPTRALLDRPDPLPMAEDPSLDSWQTGIGTRDVQTSLARWRGIYAQERE</sequence>
<protein>
    <submittedName>
        <fullName evidence="10">ATP-binding protein</fullName>
    </submittedName>
</protein>
<keyword evidence="6" id="KW-0413">Isomerase</keyword>
<dbReference type="GO" id="GO:0005524">
    <property type="term" value="F:ATP binding"/>
    <property type="evidence" value="ECO:0007669"/>
    <property type="project" value="UniProtKB-KW"/>
</dbReference>
<dbReference type="Pfam" id="PF01935">
    <property type="entry name" value="DUF87"/>
    <property type="match status" value="1"/>
</dbReference>
<evidence type="ECO:0000256" key="5">
    <source>
        <dbReference type="ARBA" id="ARBA00023125"/>
    </source>
</evidence>
<dbReference type="PANTHER" id="PTHR42957">
    <property type="entry name" value="HELICASE MJ1565-RELATED"/>
    <property type="match status" value="1"/>
</dbReference>
<reference evidence="10 11" key="1">
    <citation type="submission" date="2019-03" db="EMBL/GenBank/DDBJ databases">
        <title>Genomics of glacier-inhabiting Cryobacterium strains.</title>
        <authorList>
            <person name="Liu Q."/>
            <person name="Xin Y.-H."/>
        </authorList>
    </citation>
    <scope>NUCLEOTIDE SEQUENCE [LARGE SCALE GENOMIC DNA]</scope>
    <source>
        <strain evidence="10 11">Hh14</strain>
    </source>
</reference>
<gene>
    <name evidence="10" type="ORF">E3T55_19650</name>
</gene>
<keyword evidence="11" id="KW-1185">Reference proteome</keyword>
<accession>A0A4R8ZTJ7</accession>
<evidence type="ECO:0000313" key="10">
    <source>
        <dbReference type="EMBL" id="TFD45010.1"/>
    </source>
</evidence>
<keyword evidence="4 10" id="KW-0067">ATP-binding</keyword>
<evidence type="ECO:0000259" key="9">
    <source>
        <dbReference type="Pfam" id="PF05872"/>
    </source>
</evidence>
<organism evidence="10 11">
    <name type="scientific">Cryobacterium frigoriphilum</name>
    <dbReference type="NCBI Taxonomy" id="1259150"/>
    <lineage>
        <taxon>Bacteria</taxon>
        <taxon>Bacillati</taxon>
        <taxon>Actinomycetota</taxon>
        <taxon>Actinomycetes</taxon>
        <taxon>Micrococcales</taxon>
        <taxon>Microbacteriaceae</taxon>
        <taxon>Cryobacterium</taxon>
    </lineage>
</organism>
<dbReference type="Pfam" id="PF05872">
    <property type="entry name" value="HerA_C"/>
    <property type="match status" value="1"/>
</dbReference>
<evidence type="ECO:0000256" key="6">
    <source>
        <dbReference type="ARBA" id="ARBA00023235"/>
    </source>
</evidence>
<dbReference type="GO" id="GO:0003677">
    <property type="term" value="F:DNA binding"/>
    <property type="evidence" value="ECO:0007669"/>
    <property type="project" value="UniProtKB-KW"/>
</dbReference>
<dbReference type="InterPro" id="IPR033186">
    <property type="entry name" value="HerA_C"/>
</dbReference>
<feature type="domain" description="Helicase HerA-like C-terminal" evidence="9">
    <location>
        <begin position="383"/>
        <end position="479"/>
    </location>
</feature>
<evidence type="ECO:0000313" key="11">
    <source>
        <dbReference type="Proteomes" id="UP000297447"/>
    </source>
</evidence>
<keyword evidence="5" id="KW-0238">DNA-binding</keyword>
<keyword evidence="2" id="KW-0378">Hydrolase</keyword>
<dbReference type="PANTHER" id="PTHR42957:SF1">
    <property type="entry name" value="HELICASE MJ1565-RELATED"/>
    <property type="match status" value="1"/>
</dbReference>
<dbReference type="InterPro" id="IPR027417">
    <property type="entry name" value="P-loop_NTPase"/>
</dbReference>
<keyword evidence="3" id="KW-0347">Helicase</keyword>
<dbReference type="EMBL" id="SOHE01000090">
    <property type="protein sequence ID" value="TFD45010.1"/>
    <property type="molecule type" value="Genomic_DNA"/>
</dbReference>
<dbReference type="GO" id="GO:0004386">
    <property type="term" value="F:helicase activity"/>
    <property type="evidence" value="ECO:0007669"/>
    <property type="project" value="UniProtKB-KW"/>
</dbReference>
<evidence type="ECO:0000259" key="8">
    <source>
        <dbReference type="Pfam" id="PF01935"/>
    </source>
</evidence>
<proteinExistence type="predicted"/>
<evidence type="ECO:0000256" key="7">
    <source>
        <dbReference type="SAM" id="MobiDB-lite"/>
    </source>
</evidence>
<feature type="region of interest" description="Disordered" evidence="7">
    <location>
        <begin position="243"/>
        <end position="291"/>
    </location>
</feature>
<evidence type="ECO:0000256" key="2">
    <source>
        <dbReference type="ARBA" id="ARBA00022801"/>
    </source>
</evidence>
<keyword evidence="1" id="KW-0547">Nucleotide-binding</keyword>
<evidence type="ECO:0000256" key="1">
    <source>
        <dbReference type="ARBA" id="ARBA00022741"/>
    </source>
</evidence>
<dbReference type="SUPFAM" id="SSF52540">
    <property type="entry name" value="P-loop containing nucleoside triphosphate hydrolases"/>
    <property type="match status" value="1"/>
</dbReference>
<feature type="domain" description="Helicase HerA central" evidence="8">
    <location>
        <begin position="82"/>
        <end position="249"/>
    </location>
</feature>
<dbReference type="InterPro" id="IPR002789">
    <property type="entry name" value="HerA_central"/>
</dbReference>
<comment type="caution">
    <text evidence="10">The sequence shown here is derived from an EMBL/GenBank/DDBJ whole genome shotgun (WGS) entry which is preliminary data.</text>
</comment>
<dbReference type="OrthoDB" id="9806951at2"/>
<dbReference type="AlphaFoldDB" id="A0A4R8ZTJ7"/>
<name>A0A4R8ZTJ7_9MICO</name>
<evidence type="ECO:0000256" key="3">
    <source>
        <dbReference type="ARBA" id="ARBA00022806"/>
    </source>
</evidence>
<dbReference type="GO" id="GO:0016787">
    <property type="term" value="F:hydrolase activity"/>
    <property type="evidence" value="ECO:0007669"/>
    <property type="project" value="UniProtKB-KW"/>
</dbReference>
<dbReference type="Proteomes" id="UP000297447">
    <property type="component" value="Unassembled WGS sequence"/>
</dbReference>
<dbReference type="Gene3D" id="3.40.50.300">
    <property type="entry name" value="P-loop containing nucleotide triphosphate hydrolases"/>
    <property type="match status" value="2"/>
</dbReference>
<evidence type="ECO:0000256" key="4">
    <source>
        <dbReference type="ARBA" id="ARBA00022840"/>
    </source>
</evidence>
<dbReference type="InterPro" id="IPR008571">
    <property type="entry name" value="HerA-like"/>
</dbReference>